<feature type="transmembrane region" description="Helical" evidence="1">
    <location>
        <begin position="355"/>
        <end position="374"/>
    </location>
</feature>
<feature type="transmembrane region" description="Helical" evidence="1">
    <location>
        <begin position="408"/>
        <end position="426"/>
    </location>
</feature>
<feature type="transmembrane region" description="Helical" evidence="1">
    <location>
        <begin position="329"/>
        <end position="348"/>
    </location>
</feature>
<dbReference type="PANTHER" id="PTHR30092:SF0">
    <property type="entry name" value="INNER MEMBRANE PROTEIN CRED"/>
    <property type="match status" value="1"/>
</dbReference>
<dbReference type="GO" id="GO:0005886">
    <property type="term" value="C:plasma membrane"/>
    <property type="evidence" value="ECO:0007669"/>
    <property type="project" value="TreeGrafter"/>
</dbReference>
<evidence type="ECO:0000313" key="2">
    <source>
        <dbReference type="EMBL" id="CAA6816040.1"/>
    </source>
</evidence>
<gene>
    <name evidence="2" type="ORF">HELGO_WM9483</name>
</gene>
<organism evidence="2">
    <name type="scientific">uncultured Campylobacterales bacterium</name>
    <dbReference type="NCBI Taxonomy" id="352960"/>
    <lineage>
        <taxon>Bacteria</taxon>
        <taxon>Pseudomonadati</taxon>
        <taxon>Campylobacterota</taxon>
        <taxon>Epsilonproteobacteria</taxon>
        <taxon>Campylobacterales</taxon>
        <taxon>environmental samples</taxon>
    </lineage>
</organism>
<sequence length="460" mass="52984">MIEKFKNGVSIRLIVIAVLTLMLLIPLGFIKSLVKERQNLQRQSVADITSKWSSDQLIKALILTIPYKKTEYKYTSVKDSSGNITQNKELVEVMSYAHFLPNTLNIKVDLNTSIRYRSIYEASVYESIIDIDGDFLYEDILSLGIDENDFFFDKAFVSLGVKDSRGIKERAYLNFDNKIYSLNSGVKSSNISSIYENSFSTNIKLAKNKNYKFDLKLHLNGSSSMYFLPYGKVTNVILESSWNNPSFNGDFLPNSRVINEDGFKANYKVIDINRDYPQSITNDQIRLWQFNKNNQYRGYDSKPYISSSFGVDFKLAVDHYTKADRSIKYAILFVVLTFLIFFLTEILNKRRIHPFQYILSGLSLILFFVLLISFSEHIGFNNAYIIAALATIFALGSYVRSVLGSKKLTMYFIGVLAFMYVFIFILLQLQSYSLLIGSVMLFIVLSVVMYISRKIDWYKE</sequence>
<dbReference type="Pfam" id="PF06123">
    <property type="entry name" value="CreD"/>
    <property type="match status" value="1"/>
</dbReference>
<dbReference type="AlphaFoldDB" id="A0A6S6SZ66"/>
<dbReference type="EMBL" id="CACVAW010000068">
    <property type="protein sequence ID" value="CAA6816040.1"/>
    <property type="molecule type" value="Genomic_DNA"/>
</dbReference>
<protein>
    <recommendedName>
        <fullName evidence="3">Inner membrane protein CreD</fullName>
    </recommendedName>
</protein>
<keyword evidence="1" id="KW-0812">Transmembrane</keyword>
<name>A0A6S6SZ66_9BACT</name>
<feature type="transmembrane region" description="Helical" evidence="1">
    <location>
        <begin position="12"/>
        <end position="34"/>
    </location>
</feature>
<dbReference type="NCBIfam" id="NF008712">
    <property type="entry name" value="PRK11715.1-1"/>
    <property type="match status" value="1"/>
</dbReference>
<accession>A0A6S6SZ66</accession>
<dbReference type="PANTHER" id="PTHR30092">
    <property type="entry name" value="INNER MEMBRANE PROTEIN CRED"/>
    <property type="match status" value="1"/>
</dbReference>
<keyword evidence="1" id="KW-0472">Membrane</keyword>
<keyword evidence="1" id="KW-1133">Transmembrane helix</keyword>
<feature type="transmembrane region" description="Helical" evidence="1">
    <location>
        <begin position="432"/>
        <end position="451"/>
    </location>
</feature>
<feature type="transmembrane region" description="Helical" evidence="1">
    <location>
        <begin position="380"/>
        <end position="399"/>
    </location>
</feature>
<reference evidence="2" key="1">
    <citation type="submission" date="2020-01" db="EMBL/GenBank/DDBJ databases">
        <authorList>
            <person name="Meier V. D."/>
            <person name="Meier V D."/>
        </authorList>
    </citation>
    <scope>NUCLEOTIDE SEQUENCE</scope>
    <source>
        <strain evidence="2">HLG_WM_MAG_12</strain>
    </source>
</reference>
<proteinExistence type="predicted"/>
<dbReference type="InterPro" id="IPR010364">
    <property type="entry name" value="Uncharacterised_IM_CreD"/>
</dbReference>
<evidence type="ECO:0000256" key="1">
    <source>
        <dbReference type="SAM" id="Phobius"/>
    </source>
</evidence>
<evidence type="ECO:0008006" key="3">
    <source>
        <dbReference type="Google" id="ProtNLM"/>
    </source>
</evidence>
<dbReference type="PIRSF" id="PIRSF004548">
    <property type="entry name" value="CreD"/>
    <property type="match status" value="1"/>
</dbReference>